<dbReference type="GO" id="GO:0004222">
    <property type="term" value="F:metalloendopeptidase activity"/>
    <property type="evidence" value="ECO:0007669"/>
    <property type="project" value="InterPro"/>
</dbReference>
<comment type="catalytic activity">
    <reaction evidence="10">
        <text>Hydrolyzes the peptide bond -P2-(S-farnesyl or geranylgeranyl)C-P1'-P2'-P3'-COOH where P1' and P2' are amino acids with aliphatic sidechains and P3' is any C-terminal residue.</text>
        <dbReference type="EC" id="3.4.26.1"/>
    </reaction>
</comment>
<dbReference type="Pfam" id="PF02517">
    <property type="entry name" value="Rce1-like"/>
    <property type="match status" value="1"/>
</dbReference>
<feature type="transmembrane region" description="Helical" evidence="13">
    <location>
        <begin position="289"/>
        <end position="310"/>
    </location>
</feature>
<sequence>MMSSLLESNIIDNDENYETTTTWKQQSISLLFTIFLSILYPASLYVWRDSARIDRNDPMIIKRNFFSVTIISLISLQLLNLFRQFTRTLPPDSPLMADSTIIINYFIYKHYPNNWNLIADCVIKPMMFIMILFIGPIFCDLNLNNIRNYKIIMNRTSIYNMIQSSYNLSILKILRNLIVAPFTEEFLFRGILIAILSPFWSKLSCILISSTLFALMHTHSCLVRYFINDKYDSDDIIATIIQCIYTGFFGIIAAVHYLSYGHLVTPILLHFFCNLNGLPDFPRILENRFYFHLTIVGFTIWFYYFINLFITLL</sequence>
<dbReference type="EMBL" id="SDOV01000001">
    <property type="protein sequence ID" value="KAH7645462.1"/>
    <property type="molecule type" value="Genomic_DNA"/>
</dbReference>
<evidence type="ECO:0000256" key="3">
    <source>
        <dbReference type="ARBA" id="ARBA00022670"/>
    </source>
</evidence>
<organism evidence="16 17">
    <name type="scientific">Dermatophagoides farinae</name>
    <name type="common">American house dust mite</name>
    <dbReference type="NCBI Taxonomy" id="6954"/>
    <lineage>
        <taxon>Eukaryota</taxon>
        <taxon>Metazoa</taxon>
        <taxon>Ecdysozoa</taxon>
        <taxon>Arthropoda</taxon>
        <taxon>Chelicerata</taxon>
        <taxon>Arachnida</taxon>
        <taxon>Acari</taxon>
        <taxon>Acariformes</taxon>
        <taxon>Sarcoptiformes</taxon>
        <taxon>Astigmata</taxon>
        <taxon>Psoroptidia</taxon>
        <taxon>Analgoidea</taxon>
        <taxon>Pyroglyphidae</taxon>
        <taxon>Dermatophagoidinae</taxon>
        <taxon>Dermatophagoides</taxon>
    </lineage>
</organism>
<reference evidence="16" key="1">
    <citation type="submission" date="2013-05" db="EMBL/GenBank/DDBJ databases">
        <authorList>
            <person name="Yim A.K.Y."/>
            <person name="Chan T.F."/>
            <person name="Ji K.M."/>
            <person name="Liu X.Y."/>
            <person name="Zhou J.W."/>
            <person name="Li R.Q."/>
            <person name="Yang K.Y."/>
            <person name="Li J."/>
            <person name="Li M."/>
            <person name="Law P.T.W."/>
            <person name="Wu Y.L."/>
            <person name="Cai Z.L."/>
            <person name="Qin H."/>
            <person name="Bao Y."/>
            <person name="Leung R.K.K."/>
            <person name="Ng P.K.S."/>
            <person name="Zou J."/>
            <person name="Zhong X.J."/>
            <person name="Ran P.X."/>
            <person name="Zhong N.S."/>
            <person name="Liu Z.G."/>
            <person name="Tsui S.K.W."/>
        </authorList>
    </citation>
    <scope>NUCLEOTIDE SEQUENCE</scope>
    <source>
        <strain evidence="16">Derf</strain>
        <tissue evidence="16">Whole organism</tissue>
    </source>
</reference>
<evidence type="ECO:0000256" key="13">
    <source>
        <dbReference type="SAM" id="Phobius"/>
    </source>
</evidence>
<evidence type="ECO:0000256" key="5">
    <source>
        <dbReference type="ARBA" id="ARBA00022801"/>
    </source>
</evidence>
<proteinExistence type="inferred from homology"/>
<dbReference type="GO" id="GO:0005789">
    <property type="term" value="C:endoplasmic reticulum membrane"/>
    <property type="evidence" value="ECO:0007669"/>
    <property type="project" value="UniProtKB-SubCell"/>
</dbReference>
<keyword evidence="8 13" id="KW-0472">Membrane</keyword>
<dbReference type="GO" id="GO:0071586">
    <property type="term" value="P:CAAX-box protein processing"/>
    <property type="evidence" value="ECO:0007669"/>
    <property type="project" value="InterPro"/>
</dbReference>
<evidence type="ECO:0000256" key="8">
    <source>
        <dbReference type="ARBA" id="ARBA00023136"/>
    </source>
</evidence>
<dbReference type="AlphaFoldDB" id="A0A922L2I6"/>
<comment type="similarity">
    <text evidence="2">Belongs to the peptidase U48 family.</text>
</comment>
<feature type="transmembrane region" description="Helical" evidence="13">
    <location>
        <begin position="236"/>
        <end position="258"/>
    </location>
</feature>
<evidence type="ECO:0000313" key="17">
    <source>
        <dbReference type="Proteomes" id="UP000790347"/>
    </source>
</evidence>
<evidence type="ECO:0000256" key="2">
    <source>
        <dbReference type="ARBA" id="ARBA00006897"/>
    </source>
</evidence>
<feature type="domain" description="CAAX prenyl protease 2/Lysostaphin resistance protein A-like" evidence="14">
    <location>
        <begin position="169"/>
        <end position="275"/>
    </location>
</feature>
<evidence type="ECO:0000256" key="9">
    <source>
        <dbReference type="ARBA" id="ARBA00032607"/>
    </source>
</evidence>
<reference evidence="15" key="2">
    <citation type="submission" date="2020-06" db="EMBL/GenBank/DDBJ databases">
        <authorList>
            <person name="Ji K."/>
            <person name="Li J."/>
        </authorList>
    </citation>
    <scope>NUCLEOTIDE SEQUENCE</scope>
    <source>
        <strain evidence="15">JKM2019</strain>
        <tissue evidence="15">Whole body</tissue>
    </source>
</reference>
<dbReference type="InterPro" id="IPR039731">
    <property type="entry name" value="Rce1"/>
</dbReference>
<evidence type="ECO:0000313" key="15">
    <source>
        <dbReference type="EMBL" id="KAH7645462.1"/>
    </source>
</evidence>
<name>A0A922L2I6_DERFA</name>
<feature type="transmembrane region" description="Helical" evidence="13">
    <location>
        <begin position="122"/>
        <end position="143"/>
    </location>
</feature>
<dbReference type="OrthoDB" id="271604at2759"/>
<dbReference type="PANTHER" id="PTHR13046">
    <property type="entry name" value="PROTEASE U48 CAAX PRENYL PROTEASE RCE1"/>
    <property type="match status" value="1"/>
</dbReference>
<evidence type="ECO:0000256" key="10">
    <source>
        <dbReference type="ARBA" id="ARBA00047280"/>
    </source>
</evidence>
<evidence type="ECO:0000256" key="1">
    <source>
        <dbReference type="ARBA" id="ARBA00004477"/>
    </source>
</evidence>
<evidence type="ECO:0000256" key="11">
    <source>
        <dbReference type="ARBA" id="ARBA00049729"/>
    </source>
</evidence>
<keyword evidence="17" id="KW-1185">Reference proteome</keyword>
<evidence type="ECO:0000259" key="14">
    <source>
        <dbReference type="Pfam" id="PF02517"/>
    </source>
</evidence>
<dbReference type="EMBL" id="ASGP02000007">
    <property type="protein sequence ID" value="KAH9497685.1"/>
    <property type="molecule type" value="Genomic_DNA"/>
</dbReference>
<dbReference type="Proteomes" id="UP000828236">
    <property type="component" value="Unassembled WGS sequence"/>
</dbReference>
<feature type="transmembrane region" description="Helical" evidence="13">
    <location>
        <begin position="28"/>
        <end position="47"/>
    </location>
</feature>
<dbReference type="EC" id="3.4.26.1" evidence="11"/>
<evidence type="ECO:0000256" key="12">
    <source>
        <dbReference type="ARBA" id="ARBA00049763"/>
    </source>
</evidence>
<feature type="transmembrane region" description="Helical" evidence="13">
    <location>
        <begin position="188"/>
        <end position="215"/>
    </location>
</feature>
<dbReference type="Proteomes" id="UP000790347">
    <property type="component" value="Unassembled WGS sequence"/>
</dbReference>
<keyword evidence="3 16" id="KW-0645">Protease</keyword>
<dbReference type="PANTHER" id="PTHR13046:SF0">
    <property type="entry name" value="CAAX PRENYL PROTEASE 2"/>
    <property type="match status" value="1"/>
</dbReference>
<evidence type="ECO:0000256" key="7">
    <source>
        <dbReference type="ARBA" id="ARBA00022989"/>
    </source>
</evidence>
<keyword evidence="5" id="KW-0378">Hydrolase</keyword>
<keyword evidence="4 13" id="KW-0812">Transmembrane</keyword>
<evidence type="ECO:0000256" key="6">
    <source>
        <dbReference type="ARBA" id="ARBA00022824"/>
    </source>
</evidence>
<reference evidence="15" key="3">
    <citation type="journal article" date="2021" name="World Allergy Organ. J.">
        <title>Chromosome-level assembly of Dermatophagoides farinae genome and transcriptome reveals two novel allergens Der f 37 and Der f 39.</title>
        <authorList>
            <person name="Chen J."/>
            <person name="Cai Z."/>
            <person name="Fan D."/>
            <person name="Hu J."/>
            <person name="Hou Y."/>
            <person name="He Y."/>
            <person name="Zhang Z."/>
            <person name="Zhao Z."/>
            <person name="Gao P."/>
            <person name="Hu W."/>
            <person name="Sun J."/>
            <person name="Li J."/>
            <person name="Ji K."/>
        </authorList>
    </citation>
    <scope>NUCLEOTIDE SEQUENCE</scope>
    <source>
        <strain evidence="15">JKM2019</strain>
    </source>
</reference>
<evidence type="ECO:0000256" key="4">
    <source>
        <dbReference type="ARBA" id="ARBA00022692"/>
    </source>
</evidence>
<comment type="subcellular location">
    <subcellularLocation>
        <location evidence="1">Endoplasmic reticulum membrane</location>
        <topology evidence="1">Multi-pass membrane protein</topology>
    </subcellularLocation>
</comment>
<comment type="caution">
    <text evidence="16">The sequence shown here is derived from an EMBL/GenBank/DDBJ whole genome shotgun (WGS) entry which is preliminary data.</text>
</comment>
<protein>
    <recommendedName>
        <fullName evidence="12">CAAX prenyl protease 2</fullName>
        <ecNumber evidence="11">3.4.26.1</ecNumber>
    </recommendedName>
    <alternativeName>
        <fullName evidence="9">Farnesylated proteins-converting enzyme 2</fullName>
    </alternativeName>
</protein>
<evidence type="ECO:0000313" key="16">
    <source>
        <dbReference type="EMBL" id="KAH9497685.1"/>
    </source>
</evidence>
<keyword evidence="7 13" id="KW-1133">Transmembrane helix</keyword>
<accession>A0A922L2I6</accession>
<feature type="transmembrane region" description="Helical" evidence="13">
    <location>
        <begin position="68"/>
        <end position="86"/>
    </location>
</feature>
<dbReference type="InterPro" id="IPR003675">
    <property type="entry name" value="Rce1/LyrA-like_dom"/>
</dbReference>
<keyword evidence="6" id="KW-0256">Endoplasmic reticulum</keyword>
<reference evidence="16" key="4">
    <citation type="journal article" date="2022" name="Res Sq">
        <title>Comparative Genomics Reveals Insights into the Divergent Evolution of Astigmatic Mites and Household Pest Adaptations.</title>
        <authorList>
            <person name="Xiong Q."/>
            <person name="Wan A.T.-Y."/>
            <person name="Liu X.-Y."/>
            <person name="Fung C.S.-H."/>
            <person name="Xiao X."/>
            <person name="Malainual N."/>
            <person name="Hou J."/>
            <person name="Wang L."/>
            <person name="Wang M."/>
            <person name="Yang K."/>
            <person name="Cui Y."/>
            <person name="Leung E."/>
            <person name="Nong W."/>
            <person name="Shin S.-K."/>
            <person name="Au S."/>
            <person name="Jeong K.Y."/>
            <person name="Chew F.T."/>
            <person name="Hui J."/>
            <person name="Leung T.F."/>
            <person name="Tungtrongchitr A."/>
            <person name="Zhong N."/>
            <person name="Liu Z."/>
            <person name="Tsui S."/>
        </authorList>
    </citation>
    <scope>NUCLEOTIDE SEQUENCE</scope>
    <source>
        <strain evidence="16">Derf</strain>
        <tissue evidence="16">Whole organism</tissue>
    </source>
</reference>
<feature type="transmembrane region" description="Helical" evidence="13">
    <location>
        <begin position="164"/>
        <end position="182"/>
    </location>
</feature>
<gene>
    <name evidence="16" type="primary">RCE1</name>
    <name evidence="16" type="ORF">DERF_013651</name>
    <name evidence="15" type="ORF">HUG17_1000</name>
</gene>